<dbReference type="InterPro" id="IPR006748">
    <property type="entry name" value="NH2Glyco/OHUrea_AB-resist_kin"/>
</dbReference>
<gene>
    <name evidence="2" type="ORF">ACFPA8_19045</name>
</gene>
<comment type="caution">
    <text evidence="2">The sequence shown here is derived from an EMBL/GenBank/DDBJ whole genome shotgun (WGS) entry which is preliminary data.</text>
</comment>
<dbReference type="RefSeq" id="WP_386450059.1">
    <property type="nucleotide sequence ID" value="NZ_JBHSFH010000010.1"/>
</dbReference>
<proteinExistence type="predicted"/>
<dbReference type="InterPro" id="IPR011009">
    <property type="entry name" value="Kinase-like_dom_sf"/>
</dbReference>
<keyword evidence="3" id="KW-1185">Reference proteome</keyword>
<evidence type="ECO:0000313" key="2">
    <source>
        <dbReference type="EMBL" id="MFC4496227.1"/>
    </source>
</evidence>
<dbReference type="Gene3D" id="3.90.1200.10">
    <property type="match status" value="1"/>
</dbReference>
<reference evidence="3" key="1">
    <citation type="journal article" date="2019" name="Int. J. Syst. Evol. Microbiol.">
        <title>The Global Catalogue of Microorganisms (GCM) 10K type strain sequencing project: providing services to taxonomists for standard genome sequencing and annotation.</title>
        <authorList>
            <consortium name="The Broad Institute Genomics Platform"/>
            <consortium name="The Broad Institute Genome Sequencing Center for Infectious Disease"/>
            <person name="Wu L."/>
            <person name="Ma J."/>
        </authorList>
    </citation>
    <scope>NUCLEOTIDE SEQUENCE [LARGE SCALE GENOMIC DNA]</scope>
    <source>
        <strain evidence="3">CGMCC 4.7357</strain>
    </source>
</reference>
<name>A0ABV9AAA6_9ACTN</name>
<protein>
    <submittedName>
        <fullName evidence="2">Aminoglycoside phosphotransferase family protein</fullName>
    </submittedName>
</protein>
<dbReference type="SUPFAM" id="SSF56112">
    <property type="entry name" value="Protein kinase-like (PK-like)"/>
    <property type="match status" value="1"/>
</dbReference>
<sequence length="369" mass="39307">MTTADLFPNSLPVTTAMRRTASGREWLLRLPALVEELRQRWELRLGAPYHGGSCSWVAPAERTDGARAVLKVTWPHREARPEGEVLRLWAGEGAVLVLEHDPQLYALLLERCEPGTQLGEALQLTAEERLVAGAGVLRALWEAGRDRRPGRDSTVELLADATGGLADLLDERAGRYEWPSSVDTGLFPRASALLRELPRTAPLETVVHGDFNPGNVLAARRRPWLAIDAKPLYGDAAFDPWPLIQQVDDPFAHPSPQRVLARRTELVAGELGADVDRVRAWAMARLVEFALWQLDVGGDGSGASGGDGCGRGSGDGSGDAGEGGGGAGEGGWGAPRSVGGGGATRPGVELAQSVRLLQQARSLAELAGL</sequence>
<evidence type="ECO:0000256" key="1">
    <source>
        <dbReference type="SAM" id="MobiDB-lite"/>
    </source>
</evidence>
<feature type="region of interest" description="Disordered" evidence="1">
    <location>
        <begin position="302"/>
        <end position="346"/>
    </location>
</feature>
<dbReference type="EMBL" id="JBHSFH010000010">
    <property type="protein sequence ID" value="MFC4496227.1"/>
    <property type="molecule type" value="Genomic_DNA"/>
</dbReference>
<evidence type="ECO:0000313" key="3">
    <source>
        <dbReference type="Proteomes" id="UP001595997"/>
    </source>
</evidence>
<accession>A0ABV9AAA6</accession>
<dbReference type="Proteomes" id="UP001595997">
    <property type="component" value="Unassembled WGS sequence"/>
</dbReference>
<feature type="compositionally biased region" description="Gly residues" evidence="1">
    <location>
        <begin position="302"/>
        <end position="344"/>
    </location>
</feature>
<organism evidence="2 3">
    <name type="scientific">Streptomyces ovatisporus</name>
    <dbReference type="NCBI Taxonomy" id="1128682"/>
    <lineage>
        <taxon>Bacteria</taxon>
        <taxon>Bacillati</taxon>
        <taxon>Actinomycetota</taxon>
        <taxon>Actinomycetes</taxon>
        <taxon>Kitasatosporales</taxon>
        <taxon>Streptomycetaceae</taxon>
        <taxon>Streptomyces</taxon>
    </lineage>
</organism>
<dbReference type="Pfam" id="PF04655">
    <property type="entry name" value="APH_6_hur"/>
    <property type="match status" value="1"/>
</dbReference>